<reference evidence="4" key="1">
    <citation type="submission" date="2014-08" db="EMBL/GenBank/DDBJ databases">
        <authorList>
            <person name="Sharma Rahul"/>
            <person name="Thines Marco"/>
        </authorList>
    </citation>
    <scope>NUCLEOTIDE SEQUENCE</scope>
</reference>
<evidence type="ECO:0000256" key="3">
    <source>
        <dbReference type="SAM" id="SignalP"/>
    </source>
</evidence>
<dbReference type="AlphaFoldDB" id="A0A0F7SU90"/>
<feature type="compositionally biased region" description="Polar residues" evidence="1">
    <location>
        <begin position="152"/>
        <end position="165"/>
    </location>
</feature>
<evidence type="ECO:0000313" key="4">
    <source>
        <dbReference type="EMBL" id="CED85026.1"/>
    </source>
</evidence>
<feature type="chain" id="PRO_5002522075" evidence="3">
    <location>
        <begin position="21"/>
        <end position="230"/>
    </location>
</feature>
<keyword evidence="2" id="KW-1133">Transmembrane helix</keyword>
<protein>
    <submittedName>
        <fullName evidence="4">Uncharacterized protein</fullName>
    </submittedName>
</protein>
<accession>A0A0F7SU90</accession>
<name>A0A0F7SU90_PHARH</name>
<dbReference type="EMBL" id="LN483332">
    <property type="protein sequence ID" value="CED85026.1"/>
    <property type="molecule type" value="Genomic_DNA"/>
</dbReference>
<keyword evidence="3" id="KW-0732">Signal</keyword>
<feature type="region of interest" description="Disordered" evidence="1">
    <location>
        <begin position="207"/>
        <end position="230"/>
    </location>
</feature>
<keyword evidence="2" id="KW-0812">Transmembrane</keyword>
<sequence length="230" mass="23633">MSSLTSLTSLIVALAVSARAAPILPASDTSSIRLWSIFSGHPVVPSDLKLTLVNSSPTAPSAVALALAARSSISVPTSNSDNDPDAQMAAAITGSIVLVAFLCIAGYLIKEWNLRQKSNLDGYLGDPWNSSKGACGSINEPYVDESPPANPPMTNQTSPSANSRRATLPASTEMPISQLPAAAPLGFQAPKIRVPKPSVVPLSGVVPSAGYNADQTGSWGSNKPVETGSP</sequence>
<proteinExistence type="predicted"/>
<organism evidence="4">
    <name type="scientific">Phaffia rhodozyma</name>
    <name type="common">Yeast</name>
    <name type="synonym">Xanthophyllomyces dendrorhous</name>
    <dbReference type="NCBI Taxonomy" id="264483"/>
    <lineage>
        <taxon>Eukaryota</taxon>
        <taxon>Fungi</taxon>
        <taxon>Dikarya</taxon>
        <taxon>Basidiomycota</taxon>
        <taxon>Agaricomycotina</taxon>
        <taxon>Tremellomycetes</taxon>
        <taxon>Cystofilobasidiales</taxon>
        <taxon>Mrakiaceae</taxon>
        <taxon>Phaffia</taxon>
    </lineage>
</organism>
<evidence type="ECO:0000256" key="1">
    <source>
        <dbReference type="SAM" id="MobiDB-lite"/>
    </source>
</evidence>
<feature type="region of interest" description="Disordered" evidence="1">
    <location>
        <begin position="135"/>
        <end position="169"/>
    </location>
</feature>
<evidence type="ECO:0000256" key="2">
    <source>
        <dbReference type="SAM" id="Phobius"/>
    </source>
</evidence>
<keyword evidence="2" id="KW-0472">Membrane</keyword>
<feature type="transmembrane region" description="Helical" evidence="2">
    <location>
        <begin position="88"/>
        <end position="109"/>
    </location>
</feature>
<feature type="signal peptide" evidence="3">
    <location>
        <begin position="1"/>
        <end position="20"/>
    </location>
</feature>